<name>A0A1S8L7X5_9CLOT</name>
<evidence type="ECO:0000256" key="6">
    <source>
        <dbReference type="ARBA" id="ARBA00023136"/>
    </source>
</evidence>
<dbReference type="PANTHER" id="PTHR43549:SF3">
    <property type="entry name" value="MULTIDRUG RESISTANCE PROTEIN YPNP-RELATED"/>
    <property type="match status" value="1"/>
</dbReference>
<dbReference type="PIRSF" id="PIRSF006603">
    <property type="entry name" value="DinF"/>
    <property type="match status" value="1"/>
</dbReference>
<dbReference type="CDD" id="cd13138">
    <property type="entry name" value="MATE_yoeA_like"/>
    <property type="match status" value="1"/>
</dbReference>
<dbReference type="GO" id="GO:0015297">
    <property type="term" value="F:antiporter activity"/>
    <property type="evidence" value="ECO:0007669"/>
    <property type="project" value="InterPro"/>
</dbReference>
<dbReference type="PANTHER" id="PTHR43549">
    <property type="entry name" value="MULTIDRUG RESISTANCE PROTEIN YPNP-RELATED"/>
    <property type="match status" value="1"/>
</dbReference>
<dbReference type="InterPro" id="IPR002528">
    <property type="entry name" value="MATE_fam"/>
</dbReference>
<dbReference type="RefSeq" id="WP_139355959.1">
    <property type="nucleotide sequence ID" value="NZ_CP096983.1"/>
</dbReference>
<dbReference type="InterPro" id="IPR048279">
    <property type="entry name" value="MdtK-like"/>
</dbReference>
<keyword evidence="5" id="KW-1133">Transmembrane helix</keyword>
<dbReference type="NCBIfam" id="TIGR00797">
    <property type="entry name" value="matE"/>
    <property type="match status" value="1"/>
</dbReference>
<dbReference type="AlphaFoldDB" id="A0A1S8L7X5"/>
<organism evidence="7 8">
    <name type="scientific">Clostridium felsineum</name>
    <dbReference type="NCBI Taxonomy" id="36839"/>
    <lineage>
        <taxon>Bacteria</taxon>
        <taxon>Bacillati</taxon>
        <taxon>Bacillota</taxon>
        <taxon>Clostridia</taxon>
        <taxon>Eubacteriales</taxon>
        <taxon>Clostridiaceae</taxon>
        <taxon>Clostridium</taxon>
    </lineage>
</organism>
<protein>
    <submittedName>
        <fullName evidence="7">Multidrug resistance protein MdtK</fullName>
    </submittedName>
</protein>
<comment type="subcellular location">
    <subcellularLocation>
        <location evidence="1">Cell membrane</location>
        <topology evidence="1">Multi-pass membrane protein</topology>
    </subcellularLocation>
</comment>
<dbReference type="GO" id="GO:0042910">
    <property type="term" value="F:xenobiotic transmembrane transporter activity"/>
    <property type="evidence" value="ECO:0007669"/>
    <property type="project" value="InterPro"/>
</dbReference>
<keyword evidence="8" id="KW-1185">Reference proteome</keyword>
<reference evidence="7 8" key="1">
    <citation type="submission" date="2022-04" db="EMBL/GenBank/DDBJ databases">
        <title>Genome sequence of C. roseum typestrain.</title>
        <authorList>
            <person name="Poehlein A."/>
            <person name="Schoch T."/>
            <person name="Duerre P."/>
            <person name="Daniel R."/>
        </authorList>
    </citation>
    <scope>NUCLEOTIDE SEQUENCE [LARGE SCALE GENOMIC DNA]</scope>
    <source>
        <strain evidence="7 8">DSM 7320</strain>
    </source>
</reference>
<dbReference type="GO" id="GO:0005886">
    <property type="term" value="C:plasma membrane"/>
    <property type="evidence" value="ECO:0007669"/>
    <property type="project" value="UniProtKB-SubCell"/>
</dbReference>
<keyword evidence="6" id="KW-0472">Membrane</keyword>
<evidence type="ECO:0000313" key="8">
    <source>
        <dbReference type="Proteomes" id="UP000190951"/>
    </source>
</evidence>
<dbReference type="Pfam" id="PF01554">
    <property type="entry name" value="MatE"/>
    <property type="match status" value="2"/>
</dbReference>
<dbReference type="STRING" id="84029.CROST_17950"/>
<keyword evidence="2" id="KW-0813">Transport</keyword>
<dbReference type="KEGG" id="crw:CROST_038170"/>
<keyword evidence="4" id="KW-0812">Transmembrane</keyword>
<dbReference type="EMBL" id="CP096983">
    <property type="protein sequence ID" value="URZ13067.1"/>
    <property type="molecule type" value="Genomic_DNA"/>
</dbReference>
<evidence type="ECO:0000256" key="5">
    <source>
        <dbReference type="ARBA" id="ARBA00022989"/>
    </source>
</evidence>
<keyword evidence="3" id="KW-1003">Cell membrane</keyword>
<dbReference type="Proteomes" id="UP000190951">
    <property type="component" value="Chromosome"/>
</dbReference>
<sequence length="450" mass="49766">MNKTRIKDMTEGNPLQLIFTFALPIFLGNIFQQLYNVLDTMIAGYNLGDNALAAIGATSAIYSLIIGMANGMNNGYSIIVARSYGEKNMEKLRHSVGVMLILNVITALLFTLLSCIFIMPILKLLNTPPEIIKDAYEFIIIILLGITSTILYNMEAGVLRALGNSKTPLVFLIISLFFNLAMDLIFVVIMHGGVWSTALATVLSEVLSVILCFIHIVKYYPELKLSKKHFHFDKELIIEMFTTGLSMGLMSSIFALGTVILQGSINSLGKATITAHLAARKLDEMLMLPLSTLVTANATFVGQNYGAKKINRIREGIKKTCILGFIWATFCVLIAYTAAPILTKALTGTSDSYITNMAAKYLRINLPFFYVLHILLVLRTSLQGIGRKIAPLISSSIEMIGKFAAVLWLVPKLGYLGVCIVEPILWVLCTLFLLSTFFKIEKDFEKLKIS</sequence>
<accession>A0A1S8L7X5</accession>
<evidence type="ECO:0000256" key="1">
    <source>
        <dbReference type="ARBA" id="ARBA00004651"/>
    </source>
</evidence>
<evidence type="ECO:0000256" key="3">
    <source>
        <dbReference type="ARBA" id="ARBA00022475"/>
    </source>
</evidence>
<gene>
    <name evidence="7" type="primary">mdtK</name>
    <name evidence="7" type="ORF">CROST_038170</name>
</gene>
<proteinExistence type="predicted"/>
<evidence type="ECO:0000256" key="2">
    <source>
        <dbReference type="ARBA" id="ARBA00022448"/>
    </source>
</evidence>
<evidence type="ECO:0000256" key="4">
    <source>
        <dbReference type="ARBA" id="ARBA00022692"/>
    </source>
</evidence>
<evidence type="ECO:0000313" key="7">
    <source>
        <dbReference type="EMBL" id="URZ13067.1"/>
    </source>
</evidence>
<dbReference type="InterPro" id="IPR052031">
    <property type="entry name" value="Membrane_Transporter-Flippase"/>
</dbReference>